<proteinExistence type="predicted"/>
<organism evidence="1 2">
    <name type="scientific">Lecanicillium saksenae</name>
    <dbReference type="NCBI Taxonomy" id="468837"/>
    <lineage>
        <taxon>Eukaryota</taxon>
        <taxon>Fungi</taxon>
        <taxon>Dikarya</taxon>
        <taxon>Ascomycota</taxon>
        <taxon>Pezizomycotina</taxon>
        <taxon>Sordariomycetes</taxon>
        <taxon>Hypocreomycetidae</taxon>
        <taxon>Hypocreales</taxon>
        <taxon>Cordycipitaceae</taxon>
        <taxon>Lecanicillium</taxon>
    </lineage>
</organism>
<evidence type="ECO:0000313" key="2">
    <source>
        <dbReference type="Proteomes" id="UP001148737"/>
    </source>
</evidence>
<dbReference type="Proteomes" id="UP001148737">
    <property type="component" value="Unassembled WGS sequence"/>
</dbReference>
<dbReference type="EMBL" id="JANAKD010000041">
    <property type="protein sequence ID" value="KAJ3498634.1"/>
    <property type="molecule type" value="Genomic_DNA"/>
</dbReference>
<name>A0ACC1R8J3_9HYPO</name>
<reference evidence="1" key="1">
    <citation type="submission" date="2022-07" db="EMBL/GenBank/DDBJ databases">
        <title>Genome Sequence of Lecanicillium saksenae.</title>
        <authorList>
            <person name="Buettner E."/>
        </authorList>
    </citation>
    <scope>NUCLEOTIDE SEQUENCE</scope>
    <source>
        <strain evidence="1">VT-O1</strain>
    </source>
</reference>
<keyword evidence="2" id="KW-1185">Reference proteome</keyword>
<accession>A0ACC1R8J3</accession>
<sequence length="517" mass="56220">MSLVGALESAPVQALGSLVRLEQHPPLQHQPDVVGARPAELALRVLGSVSNNGAGGGRAGAGGIDDLLHRELAERYFRGFHKWLPIISPSRFHEAAAQAQSGGAPPADFSLLVMAMYLVSMPQGPQSGEADQSGAPMSTYLMIKMLFAQTQAVICASTALVQAGLMIAAYEYACQKLNPAYISIGTCVRIAHALSLDKTSSALGEDGPQLEPEQKLRMLEDWNVWWGVVVLERIIMVELAQVRSQPAAELPAQGSILPTDLKPERDCRGISPIDTDLLQRAPEAPFEGTKVQSFGRQAQAVYLLDRVIRISSLASGTESRQAELQQLDRDIQAFLGMVLEECERLREFRCSVVATAVRALFILHENALSQEVSALGENSLSHQRLLSEAVLDTVTNIVSESVNDHAARLAGQPQQYRNSHGHGQQHQHAEGQNGHSHGHGHGHSLAHGHDDQQHQIGQSHAHGGIDTLPLCCIYSLKCAKRHIDRRQQQGAIEPSSKDLEPILSINKALLQRWSVTY</sequence>
<protein>
    <submittedName>
        <fullName evidence="1">Uncharacterized protein</fullName>
    </submittedName>
</protein>
<evidence type="ECO:0000313" key="1">
    <source>
        <dbReference type="EMBL" id="KAJ3498634.1"/>
    </source>
</evidence>
<gene>
    <name evidence="1" type="ORF">NLG97_g967</name>
</gene>
<comment type="caution">
    <text evidence="1">The sequence shown here is derived from an EMBL/GenBank/DDBJ whole genome shotgun (WGS) entry which is preliminary data.</text>
</comment>